<dbReference type="GO" id="GO:0098703">
    <property type="term" value="P:calcium ion import across plasma membrane"/>
    <property type="evidence" value="ECO:0007669"/>
    <property type="project" value="TreeGrafter"/>
</dbReference>
<dbReference type="PANTHER" id="PTHR10582">
    <property type="entry name" value="TRANSIENT RECEPTOR POTENTIAL ION CHANNEL PROTEIN"/>
    <property type="match status" value="1"/>
</dbReference>
<dbReference type="GO" id="GO:0005216">
    <property type="term" value="F:monoatomic ion channel activity"/>
    <property type="evidence" value="ECO:0007669"/>
    <property type="project" value="InterPro"/>
</dbReference>
<dbReference type="AlphaFoldDB" id="A0A397IY60"/>
<dbReference type="OrthoDB" id="2433234at2759"/>
<reference evidence="3 4" key="1">
    <citation type="submission" date="2018-08" db="EMBL/GenBank/DDBJ databases">
        <title>Genome and evolution of the arbuscular mycorrhizal fungus Diversispora epigaea (formerly Glomus versiforme) and its bacterial endosymbionts.</title>
        <authorList>
            <person name="Sun X."/>
            <person name="Fei Z."/>
            <person name="Harrison M."/>
        </authorList>
    </citation>
    <scope>NUCLEOTIDE SEQUENCE [LARGE SCALE GENOMIC DNA]</scope>
    <source>
        <strain evidence="3 4">IT104</strain>
    </source>
</reference>
<sequence>MDVAHGLLNSHGNIFTMWLQLEILQTTKIDITTSGHEIFNIDGERFDESEKDRIIVNNVEPWQPKIIFESRNKEIDVKELRIGEREFVLKVSIPSTKCPTPKTMTIQCQITLISIRHPIMKYLIKSFQESLIKHILNKKINSKNSNIYIPRLYKWEYENNDRSTTEISKSDLYYAILCIQERGDPTVILKYLIDYYAGNDKEYNNHGWMFTVSKAIPLLYDHNLKNLFTRFRTSRDDRNVYMVPLPDFTVYPNPKDSYPNLKDPVPKDLKDNSENYSKYFWFLFALFRTFLWPSRKVITNTREMSHFLRVIHEEKNQLYYQIFASLYIFTLDGSLLLPLANIVGIFNDYQVFVLQNSVYYSVLAFTVLVMWLQLLFLSRYFEGPGRFIYIIQSILKTISPLLAVMFIVILAFDHAMFILLNHVNDLQIPTYKIKDTSNSDLYSNITIYQDIGKSSRLDNYYSNFVSSVEAVFFWTNGRWDQLNQWNSYAVDVISILGGIVFIFQNMLIAFMNDAFDNVNRKSHTAAQRYRVELIAEYEAVENPFHDKRGNPRYIYYIPDPNVIDTRLTETRSVENQKLRLVGENSAELLDFEDSDDDDNQDNSSYLKKYRPIHNESFSNTINLDSIRPRTIDGILFIGEEIFMLKDVNSKLNKKSNDKPLKNVIHTLYRVILYFSFGDFQHFFQSIYLAQNLKYINDMINDDDDNQDNSSYLKKYRPIHNESFSNTINLDSIRPRTIDGILFIGEEIFMLKDVNSKLNKKSNDKPLKNVIHTLYRVILYFSFGDFQHFFQSIYLAQNLKYINDMIKYFRVEIPMNYV</sequence>
<dbReference type="Proteomes" id="UP000266861">
    <property type="component" value="Unassembled WGS sequence"/>
</dbReference>
<gene>
    <name evidence="3" type="ORF">Glove_139g243</name>
</gene>
<feature type="transmembrane region" description="Helical" evidence="2">
    <location>
        <begin position="398"/>
        <end position="420"/>
    </location>
</feature>
<evidence type="ECO:0000256" key="1">
    <source>
        <dbReference type="ARBA" id="ARBA00022737"/>
    </source>
</evidence>
<dbReference type="InterPro" id="IPR024862">
    <property type="entry name" value="TRPV"/>
</dbReference>
<accession>A0A397IY60</accession>
<feature type="transmembrane region" description="Helical" evidence="2">
    <location>
        <begin position="488"/>
        <end position="511"/>
    </location>
</feature>
<evidence type="ECO:0008006" key="5">
    <source>
        <dbReference type="Google" id="ProtNLM"/>
    </source>
</evidence>
<keyword evidence="1" id="KW-0677">Repeat</keyword>
<dbReference type="GO" id="GO:0005886">
    <property type="term" value="C:plasma membrane"/>
    <property type="evidence" value="ECO:0007669"/>
    <property type="project" value="TreeGrafter"/>
</dbReference>
<keyword evidence="2" id="KW-0812">Transmembrane</keyword>
<evidence type="ECO:0000313" key="3">
    <source>
        <dbReference type="EMBL" id="RHZ80017.1"/>
    </source>
</evidence>
<keyword evidence="2" id="KW-0472">Membrane</keyword>
<feature type="transmembrane region" description="Helical" evidence="2">
    <location>
        <begin position="358"/>
        <end position="377"/>
    </location>
</feature>
<organism evidence="3 4">
    <name type="scientific">Diversispora epigaea</name>
    <dbReference type="NCBI Taxonomy" id="1348612"/>
    <lineage>
        <taxon>Eukaryota</taxon>
        <taxon>Fungi</taxon>
        <taxon>Fungi incertae sedis</taxon>
        <taxon>Mucoromycota</taxon>
        <taxon>Glomeromycotina</taxon>
        <taxon>Glomeromycetes</taxon>
        <taxon>Diversisporales</taxon>
        <taxon>Diversisporaceae</taxon>
        <taxon>Diversispora</taxon>
    </lineage>
</organism>
<feature type="transmembrane region" description="Helical" evidence="2">
    <location>
        <begin position="318"/>
        <end position="346"/>
    </location>
</feature>
<name>A0A397IY60_9GLOM</name>
<evidence type="ECO:0000256" key="2">
    <source>
        <dbReference type="SAM" id="Phobius"/>
    </source>
</evidence>
<protein>
    <recommendedName>
        <fullName evidence="5">Ion transport domain-containing protein</fullName>
    </recommendedName>
</protein>
<keyword evidence="2" id="KW-1133">Transmembrane helix</keyword>
<dbReference type="PANTHER" id="PTHR10582:SF2">
    <property type="entry name" value="INACTIVE"/>
    <property type="match status" value="1"/>
</dbReference>
<comment type="caution">
    <text evidence="3">The sequence shown here is derived from an EMBL/GenBank/DDBJ whole genome shotgun (WGS) entry which is preliminary data.</text>
</comment>
<dbReference type="STRING" id="1348612.A0A397IY60"/>
<dbReference type="EMBL" id="PQFF01000130">
    <property type="protein sequence ID" value="RHZ80017.1"/>
    <property type="molecule type" value="Genomic_DNA"/>
</dbReference>
<proteinExistence type="predicted"/>
<evidence type="ECO:0000313" key="4">
    <source>
        <dbReference type="Proteomes" id="UP000266861"/>
    </source>
</evidence>
<keyword evidence="4" id="KW-1185">Reference proteome</keyword>